<accession>A0A4Y3J941</accession>
<proteinExistence type="predicted"/>
<name>A0A4Y3J941_ACIPI</name>
<dbReference type="AlphaFoldDB" id="A0A4Y3J941"/>
<organism evidence="1 2">
    <name type="scientific">Acinetobacter pittii</name>
    <name type="common">Acinetobacter genomosp. 3</name>
    <dbReference type="NCBI Taxonomy" id="48296"/>
    <lineage>
        <taxon>Bacteria</taxon>
        <taxon>Pseudomonadati</taxon>
        <taxon>Pseudomonadota</taxon>
        <taxon>Gammaproteobacteria</taxon>
        <taxon>Moraxellales</taxon>
        <taxon>Moraxellaceae</taxon>
        <taxon>Acinetobacter</taxon>
        <taxon>Acinetobacter calcoaceticus/baumannii complex</taxon>
    </lineage>
</organism>
<dbReference type="EMBL" id="BJLJ01000011">
    <property type="protein sequence ID" value="GEA68501.1"/>
    <property type="molecule type" value="Genomic_DNA"/>
</dbReference>
<sequence length="188" mass="21699">MQINDNIIPYVPIAPRVQATNEKSRLLCEQLFLLIDSVTSSQILFNHQTDKGFLSICPDQINDLIEELSNTDHSFKKIDINLLNSSLKDLIYPKFNGEHTIISPIWNNTEVRVWQFQLNQIANGVDMELLTNDAELNLDMALSTLRVWRNSLEASVGDKEVVYNNNDLIYKLLDLEQRLQIVQQKLEE</sequence>
<dbReference type="Proteomes" id="UP000317717">
    <property type="component" value="Unassembled WGS sequence"/>
</dbReference>
<evidence type="ECO:0000313" key="1">
    <source>
        <dbReference type="EMBL" id="GEA68501.1"/>
    </source>
</evidence>
<dbReference type="RefSeq" id="WP_171073076.1">
    <property type="nucleotide sequence ID" value="NZ_BJLJ01000011.1"/>
</dbReference>
<comment type="caution">
    <text evidence="1">The sequence shown here is derived from an EMBL/GenBank/DDBJ whole genome shotgun (WGS) entry which is preliminary data.</text>
</comment>
<reference evidence="1 2" key="1">
    <citation type="submission" date="2019-06" db="EMBL/GenBank/DDBJ databases">
        <title>Whole genome shotgun sequence of Acinetobacter pittii NBRC 110514.</title>
        <authorList>
            <person name="Hosoyama A."/>
            <person name="Uohara A."/>
            <person name="Ohji S."/>
            <person name="Ichikawa N."/>
        </authorList>
    </citation>
    <scope>NUCLEOTIDE SEQUENCE [LARGE SCALE GENOMIC DNA]</scope>
    <source>
        <strain evidence="1 2">NBRC 110514</strain>
    </source>
</reference>
<evidence type="ECO:0000313" key="2">
    <source>
        <dbReference type="Proteomes" id="UP000317717"/>
    </source>
</evidence>
<gene>
    <name evidence="1" type="ORF">PA3_26590</name>
</gene>
<protein>
    <submittedName>
        <fullName evidence="1">Uncharacterized protein</fullName>
    </submittedName>
</protein>